<protein>
    <recommendedName>
        <fullName evidence="5">Secreted protein</fullName>
    </recommendedName>
</protein>
<comment type="caution">
    <text evidence="3">The sequence shown here is derived from an EMBL/GenBank/DDBJ whole genome shotgun (WGS) entry which is preliminary data.</text>
</comment>
<proteinExistence type="predicted"/>
<accession>A0ABT8BX80</accession>
<evidence type="ECO:0000313" key="3">
    <source>
        <dbReference type="EMBL" id="MDN3611001.1"/>
    </source>
</evidence>
<reference evidence="3" key="1">
    <citation type="journal article" date="2014" name="Int. J. Syst. Evol. Microbiol.">
        <title>Complete genome of a new Firmicutes species belonging to the dominant human colonic microbiota ('Ruminococcus bicirculans') reveals two chromosomes and a selective capacity to utilize plant glucans.</title>
        <authorList>
            <consortium name="NISC Comparative Sequencing Program"/>
            <person name="Wegmann U."/>
            <person name="Louis P."/>
            <person name="Goesmann A."/>
            <person name="Henrissat B."/>
            <person name="Duncan S.H."/>
            <person name="Flint H.J."/>
        </authorList>
    </citation>
    <scope>NUCLEOTIDE SEQUENCE</scope>
    <source>
        <strain evidence="3">CECT 7398</strain>
    </source>
</reference>
<evidence type="ECO:0000313" key="2">
    <source>
        <dbReference type="EMBL" id="MDN3610965.1"/>
    </source>
</evidence>
<dbReference type="Proteomes" id="UP001238540">
    <property type="component" value="Unassembled WGS sequence"/>
</dbReference>
<sequence length="120" mass="13351">MAKKVNTALMLLTFYVVVSSDFPLAPSISLLGAVLCTRSLSSLLAKPLLGNLVFFHTAGCECNGQRLNISLHLLSCSSFAIIFIVKNSENRILWRDSVSERRYRQLLVLLRKEAEAPPNE</sequence>
<dbReference type="RefSeq" id="WP_076589981.1">
    <property type="nucleotide sequence ID" value="NZ_JAUFQC010000001.1"/>
</dbReference>
<keyword evidence="4" id="KW-1185">Reference proteome</keyword>
<dbReference type="EMBL" id="JAUFQC010000001">
    <property type="protein sequence ID" value="MDN3608191.1"/>
    <property type="molecule type" value="Genomic_DNA"/>
</dbReference>
<dbReference type="EMBL" id="JAUFQC010000005">
    <property type="protein sequence ID" value="MDN3611001.1"/>
    <property type="molecule type" value="Genomic_DNA"/>
</dbReference>
<reference evidence="3" key="3">
    <citation type="submission" date="2023-06" db="EMBL/GenBank/DDBJ databases">
        <authorList>
            <person name="Lucena T."/>
            <person name="Sun Q."/>
        </authorList>
    </citation>
    <scope>NUCLEOTIDE SEQUENCE</scope>
    <source>
        <strain evidence="3">CECT 7398</strain>
    </source>
</reference>
<reference evidence="4" key="2">
    <citation type="journal article" date="2019" name="Int. J. Syst. Evol. Microbiol.">
        <title>The Global Catalogue of Microorganisms (GCM) 10K type strain sequencing project: providing services to taxonomists for standard genome sequencing and annotation.</title>
        <authorList>
            <consortium name="The Broad Institute Genomics Platform"/>
            <consortium name="The Broad Institute Genome Sequencing Center for Infectious Disease"/>
            <person name="Wu L."/>
            <person name="Ma J."/>
        </authorList>
    </citation>
    <scope>NUCLEOTIDE SEQUENCE [LARGE SCALE GENOMIC DNA]</scope>
    <source>
        <strain evidence="4">CECT 7398</strain>
    </source>
</reference>
<name>A0ABT8BX80_9VIBR</name>
<evidence type="ECO:0000313" key="4">
    <source>
        <dbReference type="Proteomes" id="UP001238540"/>
    </source>
</evidence>
<gene>
    <name evidence="1" type="ORF">QWZ16_00050</name>
    <name evidence="2" type="ORF">QWZ16_14800</name>
    <name evidence="3" type="ORF">QWZ16_15090</name>
</gene>
<organism evidence="3 4">
    <name type="scientific">Vibrio ostreicida</name>
    <dbReference type="NCBI Taxonomy" id="526588"/>
    <lineage>
        <taxon>Bacteria</taxon>
        <taxon>Pseudomonadati</taxon>
        <taxon>Pseudomonadota</taxon>
        <taxon>Gammaproteobacteria</taxon>
        <taxon>Vibrionales</taxon>
        <taxon>Vibrionaceae</taxon>
        <taxon>Vibrio</taxon>
    </lineage>
</organism>
<evidence type="ECO:0008006" key="5">
    <source>
        <dbReference type="Google" id="ProtNLM"/>
    </source>
</evidence>
<dbReference type="EMBL" id="JAUFQC010000001">
    <property type="protein sequence ID" value="MDN3610965.1"/>
    <property type="molecule type" value="Genomic_DNA"/>
</dbReference>
<evidence type="ECO:0000313" key="1">
    <source>
        <dbReference type="EMBL" id="MDN3608191.1"/>
    </source>
</evidence>